<dbReference type="InterPro" id="IPR019732">
    <property type="entry name" value="SigmaS_Anti-adapt_IraP"/>
</dbReference>
<reference evidence="4 5" key="1">
    <citation type="submission" date="2024-08" db="EMBL/GenBank/DDBJ databases">
        <title>Pantoea ronii - a newly identified human opportunistic pathogen.</title>
        <authorList>
            <person name="Keidar-Friedman D."/>
            <person name="Sorek N."/>
            <person name="Leshin-Carmel D."/>
            <person name="Tsur A."/>
            <person name="Amsalem M."/>
            <person name="Tolkach D."/>
            <person name="Brosh-Nissimov T."/>
        </authorList>
    </citation>
    <scope>NUCLEOTIDE SEQUENCE [LARGE SCALE GENOMIC DNA]</scope>
    <source>
        <strain evidence="4 5">AA23256</strain>
    </source>
</reference>
<evidence type="ECO:0000256" key="2">
    <source>
        <dbReference type="ARBA" id="ARBA00023016"/>
    </source>
</evidence>
<keyword evidence="2" id="KW-0346">Stress response</keyword>
<evidence type="ECO:0000313" key="5">
    <source>
        <dbReference type="Proteomes" id="UP001611251"/>
    </source>
</evidence>
<evidence type="ECO:0000313" key="4">
    <source>
        <dbReference type="EMBL" id="MFH8134412.1"/>
    </source>
</evidence>
<keyword evidence="1" id="KW-0963">Cytoplasm</keyword>
<organism evidence="4 5">
    <name type="scientific">Pantoea osteomyelitidis</name>
    <dbReference type="NCBI Taxonomy" id="3230026"/>
    <lineage>
        <taxon>Bacteria</taxon>
        <taxon>Pseudomonadati</taxon>
        <taxon>Pseudomonadota</taxon>
        <taxon>Gammaproteobacteria</taxon>
        <taxon>Enterobacterales</taxon>
        <taxon>Erwiniaceae</taxon>
        <taxon>Pantoea</taxon>
    </lineage>
</organism>
<evidence type="ECO:0000256" key="1">
    <source>
        <dbReference type="ARBA" id="ARBA00022490"/>
    </source>
</evidence>
<dbReference type="Proteomes" id="UP001611251">
    <property type="component" value="Unassembled WGS sequence"/>
</dbReference>
<sequence>MNNVILSMLAKISMMDAEAKLLAARVEAQSLIMSALVLTIGQNGGLAELISSVNKAINSIVTDPEETYKPEAELLLKEFNEIIKVSQSIANENSFLNSGKSGPFEAKA</sequence>
<name>A0ABW7PVR8_9GAMM</name>
<comment type="caution">
    <text evidence="4">The sequence shown here is derived from an EMBL/GenBank/DDBJ whole genome shotgun (WGS) entry which is preliminary data.</text>
</comment>
<dbReference type="EMBL" id="JBGFSN010000004">
    <property type="protein sequence ID" value="MFH8134412.1"/>
    <property type="molecule type" value="Genomic_DNA"/>
</dbReference>
<dbReference type="NCBIfam" id="NF007598">
    <property type="entry name" value="PRK10244.1"/>
    <property type="match status" value="1"/>
</dbReference>
<dbReference type="RefSeq" id="WP_397214188.1">
    <property type="nucleotide sequence ID" value="NZ_JBGFSN010000004.1"/>
</dbReference>
<accession>A0ABW7PVR8</accession>
<dbReference type="Pfam" id="PF10796">
    <property type="entry name" value="Anti-adapt_IraP"/>
    <property type="match status" value="1"/>
</dbReference>
<proteinExistence type="predicted"/>
<keyword evidence="3" id="KW-0175">Coiled coil</keyword>
<keyword evidence="5" id="KW-1185">Reference proteome</keyword>
<evidence type="ECO:0000256" key="3">
    <source>
        <dbReference type="ARBA" id="ARBA00023054"/>
    </source>
</evidence>
<protein>
    <submittedName>
        <fullName evidence="4">Anti-adapter protein IraP</fullName>
    </submittedName>
</protein>
<gene>
    <name evidence="4" type="primary">iraP</name>
    <name evidence="4" type="ORF">ABU178_09565</name>
</gene>